<dbReference type="PANTHER" id="PTHR47926">
    <property type="entry name" value="PENTATRICOPEPTIDE REPEAT-CONTAINING PROTEIN"/>
    <property type="match status" value="1"/>
</dbReference>
<accession>A0AAE1MY48</accession>
<dbReference type="InterPro" id="IPR046960">
    <property type="entry name" value="PPR_At4g14850-like_plant"/>
</dbReference>
<dbReference type="EMBL" id="JAWXYG010000002">
    <property type="protein sequence ID" value="KAK4279284.1"/>
    <property type="molecule type" value="Genomic_DNA"/>
</dbReference>
<dbReference type="GO" id="GO:0003723">
    <property type="term" value="F:RNA binding"/>
    <property type="evidence" value="ECO:0007669"/>
    <property type="project" value="InterPro"/>
</dbReference>
<evidence type="ECO:0000313" key="2">
    <source>
        <dbReference type="Proteomes" id="UP001293593"/>
    </source>
</evidence>
<gene>
    <name evidence="1" type="ORF">QN277_011084</name>
</gene>
<protein>
    <recommendedName>
        <fullName evidence="3">Pentatricopeptide repeat-containing protein</fullName>
    </recommendedName>
</protein>
<proteinExistence type="predicted"/>
<evidence type="ECO:0008006" key="3">
    <source>
        <dbReference type="Google" id="ProtNLM"/>
    </source>
</evidence>
<keyword evidence="2" id="KW-1185">Reference proteome</keyword>
<dbReference type="InterPro" id="IPR011990">
    <property type="entry name" value="TPR-like_helical_dom_sf"/>
</dbReference>
<dbReference type="GO" id="GO:0009451">
    <property type="term" value="P:RNA modification"/>
    <property type="evidence" value="ECO:0007669"/>
    <property type="project" value="InterPro"/>
</dbReference>
<dbReference type="AlphaFoldDB" id="A0AAE1MY48"/>
<sequence>MQLYKIAMKTLIPNESYRFQEICLRVLSLCRSNCRKDGVCVHSPLIKLGLEYDMYYLSNTLLNLYAKCFGIEQARHFFDEIPQRDVVSWTPILSTHVRRDITIKLLRFLG</sequence>
<reference evidence="1" key="1">
    <citation type="submission" date="2023-10" db="EMBL/GenBank/DDBJ databases">
        <title>Chromosome-level genome of the transformable northern wattle, Acacia crassicarpa.</title>
        <authorList>
            <person name="Massaro I."/>
            <person name="Sinha N.R."/>
            <person name="Poethig S."/>
            <person name="Leichty A.R."/>
        </authorList>
    </citation>
    <scope>NUCLEOTIDE SEQUENCE</scope>
    <source>
        <strain evidence="1">Acra3RX</strain>
        <tissue evidence="1">Leaf</tissue>
    </source>
</reference>
<name>A0AAE1MY48_9FABA</name>
<evidence type="ECO:0000313" key="1">
    <source>
        <dbReference type="EMBL" id="KAK4279284.1"/>
    </source>
</evidence>
<dbReference type="Proteomes" id="UP001293593">
    <property type="component" value="Unassembled WGS sequence"/>
</dbReference>
<comment type="caution">
    <text evidence="1">The sequence shown here is derived from an EMBL/GenBank/DDBJ whole genome shotgun (WGS) entry which is preliminary data.</text>
</comment>
<dbReference type="Gene3D" id="1.25.40.10">
    <property type="entry name" value="Tetratricopeptide repeat domain"/>
    <property type="match status" value="1"/>
</dbReference>
<organism evidence="1 2">
    <name type="scientific">Acacia crassicarpa</name>
    <name type="common">northern wattle</name>
    <dbReference type="NCBI Taxonomy" id="499986"/>
    <lineage>
        <taxon>Eukaryota</taxon>
        <taxon>Viridiplantae</taxon>
        <taxon>Streptophyta</taxon>
        <taxon>Embryophyta</taxon>
        <taxon>Tracheophyta</taxon>
        <taxon>Spermatophyta</taxon>
        <taxon>Magnoliopsida</taxon>
        <taxon>eudicotyledons</taxon>
        <taxon>Gunneridae</taxon>
        <taxon>Pentapetalae</taxon>
        <taxon>rosids</taxon>
        <taxon>fabids</taxon>
        <taxon>Fabales</taxon>
        <taxon>Fabaceae</taxon>
        <taxon>Caesalpinioideae</taxon>
        <taxon>mimosoid clade</taxon>
        <taxon>Acacieae</taxon>
        <taxon>Acacia</taxon>
    </lineage>
</organism>